<accession>A0ACC0K4K0</accession>
<organism evidence="1 2">
    <name type="scientific">Choristoneura fumiferana</name>
    <name type="common">Spruce budworm moth</name>
    <name type="synonym">Archips fumiferana</name>
    <dbReference type="NCBI Taxonomy" id="7141"/>
    <lineage>
        <taxon>Eukaryota</taxon>
        <taxon>Metazoa</taxon>
        <taxon>Ecdysozoa</taxon>
        <taxon>Arthropoda</taxon>
        <taxon>Hexapoda</taxon>
        <taxon>Insecta</taxon>
        <taxon>Pterygota</taxon>
        <taxon>Neoptera</taxon>
        <taxon>Endopterygota</taxon>
        <taxon>Lepidoptera</taxon>
        <taxon>Glossata</taxon>
        <taxon>Ditrysia</taxon>
        <taxon>Tortricoidea</taxon>
        <taxon>Tortricidae</taxon>
        <taxon>Tortricinae</taxon>
        <taxon>Choristoneura</taxon>
    </lineage>
</organism>
<sequence length="82" mass="9279">MIWYRKQALSMKMGSVPQGPFRRTPHEQDLNLAPLQQQDIIGSTAGVVPKTLAALPRALRDCETVYELFLTNFCQSLERNGM</sequence>
<reference evidence="1 2" key="1">
    <citation type="journal article" date="2022" name="Genome Biol. Evol.">
        <title>The Spruce Budworm Genome: Reconstructing the Evolutionary History of Antifreeze Proteins.</title>
        <authorList>
            <person name="Beliveau C."/>
            <person name="Gagne P."/>
            <person name="Picq S."/>
            <person name="Vernygora O."/>
            <person name="Keeling C.I."/>
            <person name="Pinkney K."/>
            <person name="Doucet D."/>
            <person name="Wen F."/>
            <person name="Johnston J.S."/>
            <person name="Maaroufi H."/>
            <person name="Boyle B."/>
            <person name="Laroche J."/>
            <person name="Dewar K."/>
            <person name="Juretic N."/>
            <person name="Blackburn G."/>
            <person name="Nisole A."/>
            <person name="Brunet B."/>
            <person name="Brandao M."/>
            <person name="Lumley L."/>
            <person name="Duan J."/>
            <person name="Quan G."/>
            <person name="Lucarotti C.J."/>
            <person name="Roe A.D."/>
            <person name="Sperling F.A.H."/>
            <person name="Levesque R.C."/>
            <person name="Cusson M."/>
        </authorList>
    </citation>
    <scope>NUCLEOTIDE SEQUENCE [LARGE SCALE GENOMIC DNA]</scope>
    <source>
        <strain evidence="1">Glfc:IPQL:Cfum</strain>
    </source>
</reference>
<evidence type="ECO:0000313" key="2">
    <source>
        <dbReference type="Proteomes" id="UP001064048"/>
    </source>
</evidence>
<gene>
    <name evidence="1" type="ORF">MSG28_001230</name>
</gene>
<name>A0ACC0K4K0_CHOFU</name>
<dbReference type="Proteomes" id="UP001064048">
    <property type="component" value="Chromosome Z"/>
</dbReference>
<keyword evidence="2" id="KW-1185">Reference proteome</keyword>
<protein>
    <submittedName>
        <fullName evidence="1">Uncharacterized protein</fullName>
    </submittedName>
</protein>
<dbReference type="EMBL" id="CM046131">
    <property type="protein sequence ID" value="KAI8431192.1"/>
    <property type="molecule type" value="Genomic_DNA"/>
</dbReference>
<proteinExistence type="predicted"/>
<evidence type="ECO:0000313" key="1">
    <source>
        <dbReference type="EMBL" id="KAI8431192.1"/>
    </source>
</evidence>
<comment type="caution">
    <text evidence="1">The sequence shown here is derived from an EMBL/GenBank/DDBJ whole genome shotgun (WGS) entry which is preliminary data.</text>
</comment>